<name>A0A665U0N7_ECHNA</name>
<protein>
    <submittedName>
        <fullName evidence="1">Uncharacterized protein</fullName>
    </submittedName>
</protein>
<dbReference type="Ensembl" id="ENSENLT00000013577.1">
    <property type="protein sequence ID" value="ENSENLP00000013057.1"/>
    <property type="gene ID" value="ENSENLG00000006159.1"/>
</dbReference>
<organism evidence="1 2">
    <name type="scientific">Echeneis naucrates</name>
    <name type="common">Live sharksucker</name>
    <dbReference type="NCBI Taxonomy" id="173247"/>
    <lineage>
        <taxon>Eukaryota</taxon>
        <taxon>Metazoa</taxon>
        <taxon>Chordata</taxon>
        <taxon>Craniata</taxon>
        <taxon>Vertebrata</taxon>
        <taxon>Euteleostomi</taxon>
        <taxon>Actinopterygii</taxon>
        <taxon>Neopterygii</taxon>
        <taxon>Teleostei</taxon>
        <taxon>Neoteleostei</taxon>
        <taxon>Acanthomorphata</taxon>
        <taxon>Carangaria</taxon>
        <taxon>Carangiformes</taxon>
        <taxon>Echeneidae</taxon>
        <taxon>Echeneis</taxon>
    </lineage>
</organism>
<dbReference type="Proteomes" id="UP000472264">
    <property type="component" value="Chromosome 16"/>
</dbReference>
<reference evidence="1" key="3">
    <citation type="submission" date="2025-09" db="UniProtKB">
        <authorList>
            <consortium name="Ensembl"/>
        </authorList>
    </citation>
    <scope>IDENTIFICATION</scope>
</reference>
<evidence type="ECO:0000313" key="1">
    <source>
        <dbReference type="Ensembl" id="ENSENLP00000013057.1"/>
    </source>
</evidence>
<accession>A0A665U0N7</accession>
<proteinExistence type="predicted"/>
<sequence length="85" mass="9636">GVITYIIKSCHTRLTGLNPFQVSKCMKTKPSILSDEHIRGSLSPLWHLLMSLLKSHLAAKYFIISVHLCDHHQPSLEVSLLIFLE</sequence>
<dbReference type="AlphaFoldDB" id="A0A665U0N7"/>
<evidence type="ECO:0000313" key="2">
    <source>
        <dbReference type="Proteomes" id="UP000472264"/>
    </source>
</evidence>
<reference evidence="1" key="2">
    <citation type="submission" date="2025-08" db="UniProtKB">
        <authorList>
            <consortium name="Ensembl"/>
        </authorList>
    </citation>
    <scope>IDENTIFICATION</scope>
</reference>
<reference evidence="1" key="1">
    <citation type="submission" date="2021-04" db="EMBL/GenBank/DDBJ databases">
        <authorList>
            <consortium name="Wellcome Sanger Institute Data Sharing"/>
        </authorList>
    </citation>
    <scope>NUCLEOTIDE SEQUENCE [LARGE SCALE GENOMIC DNA]</scope>
</reference>
<keyword evidence="2" id="KW-1185">Reference proteome</keyword>
<dbReference type="InParanoid" id="A0A665U0N7"/>